<keyword evidence="4" id="KW-0997">Cell inner membrane</keyword>
<dbReference type="EMBL" id="CP095045">
    <property type="protein sequence ID" value="UOQ57099.1"/>
    <property type="molecule type" value="Genomic_DNA"/>
</dbReference>
<dbReference type="Gene3D" id="1.10.3720.10">
    <property type="entry name" value="MetI-like"/>
    <property type="match status" value="2"/>
</dbReference>
<dbReference type="InterPro" id="IPR035906">
    <property type="entry name" value="MetI-like_sf"/>
</dbReference>
<feature type="transmembrane region" description="Helical" evidence="8">
    <location>
        <begin position="481"/>
        <end position="504"/>
    </location>
</feature>
<evidence type="ECO:0000256" key="5">
    <source>
        <dbReference type="ARBA" id="ARBA00022692"/>
    </source>
</evidence>
<evidence type="ECO:0000259" key="10">
    <source>
        <dbReference type="PROSITE" id="PS50928"/>
    </source>
</evidence>
<dbReference type="RefSeq" id="WP_244727692.1">
    <property type="nucleotide sequence ID" value="NZ_CP095045.1"/>
</dbReference>
<comment type="subcellular location">
    <subcellularLocation>
        <location evidence="1">Cell inner membrane</location>
        <topology evidence="1">Multi-pass membrane protein</topology>
    </subcellularLocation>
    <subcellularLocation>
        <location evidence="8">Cell membrane</location>
        <topology evidence="8">Multi-pass membrane protein</topology>
    </subcellularLocation>
</comment>
<dbReference type="CDD" id="cd06261">
    <property type="entry name" value="TM_PBP2"/>
    <property type="match status" value="2"/>
</dbReference>
<feature type="region of interest" description="Disordered" evidence="9">
    <location>
        <begin position="580"/>
        <end position="600"/>
    </location>
</feature>
<keyword evidence="7 8" id="KW-0472">Membrane</keyword>
<feature type="transmembrane region" description="Helical" evidence="8">
    <location>
        <begin position="307"/>
        <end position="329"/>
    </location>
</feature>
<evidence type="ECO:0000256" key="3">
    <source>
        <dbReference type="ARBA" id="ARBA00022475"/>
    </source>
</evidence>
<keyword evidence="12" id="KW-1185">Reference proteome</keyword>
<feature type="transmembrane region" description="Helical" evidence="8">
    <location>
        <begin position="537"/>
        <end position="563"/>
    </location>
</feature>
<protein>
    <submittedName>
        <fullName evidence="11">Iron ABC transporter permease</fullName>
    </submittedName>
</protein>
<dbReference type="Pfam" id="PF00528">
    <property type="entry name" value="BPD_transp_1"/>
    <property type="match status" value="2"/>
</dbReference>
<evidence type="ECO:0000256" key="1">
    <source>
        <dbReference type="ARBA" id="ARBA00004429"/>
    </source>
</evidence>
<sequence>MNATRTRTLNRLRGGLRNPQLSAVVVSLVCFIAPAVMVVQGAFRTSAFGDSDWTVAPVLRVLGKERTWEVMTTTVGMGIATVVISTLAAALFATIYTRTRTPLRRAIPVIMGIVVATPGLFFAISWGLLGNPRIGLLNSGLAMLFGEDGRVLNMESWWGVVFASALRLIALQFFLLLGPFMAMDHSLDEAARMSGASPVRAFFSIQLPVMLPAISGVMILAFILFLETFDVAQILGVPAGIYVVPTEIYAYLSQSTGPQFAEASTVSIMLMVVLFLLVLLQIKVLGKRSFTTVGGKEARGLLRDAGPWKWVFSGCIVVYALLATILPTIQLVTVSLSPFLGATGNFSLQHFVGILEDQKMLEAYGNTAVVAAVGGLLAVFAAMLLTWAARFRAGPLARIIEFSQWIGLAMPGLVLALGVLWLFLAVPALHQFYRTPVILMFALFITTIPIASRATSGAMVQIPRSLEEAAWMSGASKSRALLLIVARLILPSFISGWVLSFVIICGTLSSPLLLAGPESTFLSVEVYKLYTEGKAPVAAAAFVLLIIGFAVLYGLAQLIRLLVARAARVPREAAAPAAPAKTDTVTIATRRPRAPQRVRS</sequence>
<evidence type="ECO:0000256" key="6">
    <source>
        <dbReference type="ARBA" id="ARBA00022989"/>
    </source>
</evidence>
<feature type="transmembrane region" description="Helical" evidence="8">
    <location>
        <begin position="266"/>
        <end position="286"/>
    </location>
</feature>
<evidence type="ECO:0000256" key="4">
    <source>
        <dbReference type="ARBA" id="ARBA00022519"/>
    </source>
</evidence>
<keyword evidence="2 8" id="KW-0813">Transport</keyword>
<feature type="transmembrane region" description="Helical" evidence="8">
    <location>
        <begin position="438"/>
        <end position="460"/>
    </location>
</feature>
<feature type="transmembrane region" description="Helical" evidence="8">
    <location>
        <begin position="363"/>
        <end position="385"/>
    </location>
</feature>
<evidence type="ECO:0000313" key="12">
    <source>
        <dbReference type="Proteomes" id="UP000831786"/>
    </source>
</evidence>
<evidence type="ECO:0000256" key="7">
    <source>
        <dbReference type="ARBA" id="ARBA00023136"/>
    </source>
</evidence>
<feature type="transmembrane region" description="Helical" evidence="8">
    <location>
        <begin position="201"/>
        <end position="226"/>
    </location>
</feature>
<dbReference type="InterPro" id="IPR000515">
    <property type="entry name" value="MetI-like"/>
</dbReference>
<dbReference type="Proteomes" id="UP000831786">
    <property type="component" value="Chromosome"/>
</dbReference>
<organism evidence="11 12">
    <name type="scientific">Leucobacter allii</name>
    <dbReference type="NCBI Taxonomy" id="2932247"/>
    <lineage>
        <taxon>Bacteria</taxon>
        <taxon>Bacillati</taxon>
        <taxon>Actinomycetota</taxon>
        <taxon>Actinomycetes</taxon>
        <taxon>Micrococcales</taxon>
        <taxon>Microbacteriaceae</taxon>
        <taxon>Leucobacter</taxon>
    </lineage>
</organism>
<keyword evidence="6 8" id="KW-1133">Transmembrane helix</keyword>
<dbReference type="PANTHER" id="PTHR43357">
    <property type="entry name" value="INNER MEMBRANE ABC TRANSPORTER PERMEASE PROTEIN YDCV"/>
    <property type="match status" value="1"/>
</dbReference>
<feature type="domain" description="ABC transmembrane type-1" evidence="10">
    <location>
        <begin position="364"/>
        <end position="555"/>
    </location>
</feature>
<accession>A0ABY4FLE5</accession>
<feature type="transmembrane region" description="Helical" evidence="8">
    <location>
        <begin position="109"/>
        <end position="129"/>
    </location>
</feature>
<keyword evidence="5 8" id="KW-0812">Transmembrane</keyword>
<feature type="transmembrane region" description="Helical" evidence="8">
    <location>
        <begin position="75"/>
        <end position="97"/>
    </location>
</feature>
<dbReference type="SUPFAM" id="SSF161098">
    <property type="entry name" value="MetI-like"/>
    <property type="match status" value="2"/>
</dbReference>
<evidence type="ECO:0000256" key="2">
    <source>
        <dbReference type="ARBA" id="ARBA00022448"/>
    </source>
</evidence>
<feature type="transmembrane region" description="Helical" evidence="8">
    <location>
        <begin position="157"/>
        <end position="180"/>
    </location>
</feature>
<feature type="transmembrane region" description="Helical" evidence="8">
    <location>
        <begin position="405"/>
        <end position="426"/>
    </location>
</feature>
<proteinExistence type="inferred from homology"/>
<keyword evidence="3" id="KW-1003">Cell membrane</keyword>
<feature type="compositionally biased region" description="Basic residues" evidence="9">
    <location>
        <begin position="590"/>
        <end position="600"/>
    </location>
</feature>
<evidence type="ECO:0000313" key="11">
    <source>
        <dbReference type="EMBL" id="UOQ57099.1"/>
    </source>
</evidence>
<evidence type="ECO:0000256" key="9">
    <source>
        <dbReference type="SAM" id="MobiDB-lite"/>
    </source>
</evidence>
<feature type="transmembrane region" description="Helical" evidence="8">
    <location>
        <begin position="21"/>
        <end position="43"/>
    </location>
</feature>
<gene>
    <name evidence="11" type="ORF">MUN78_15810</name>
</gene>
<dbReference type="PROSITE" id="PS50928">
    <property type="entry name" value="ABC_TM1"/>
    <property type="match status" value="2"/>
</dbReference>
<dbReference type="PANTHER" id="PTHR43357:SF4">
    <property type="entry name" value="INNER MEMBRANE ABC TRANSPORTER PERMEASE PROTEIN YDCV"/>
    <property type="match status" value="1"/>
</dbReference>
<comment type="similarity">
    <text evidence="8">Belongs to the binding-protein-dependent transport system permease family.</text>
</comment>
<reference evidence="11 12" key="1">
    <citation type="submission" date="2022-04" db="EMBL/GenBank/DDBJ databases">
        <title>Leucobacter sp. isolated from rhizosphere of garlic.</title>
        <authorList>
            <person name="Won M."/>
            <person name="Lee C.-M."/>
            <person name="Woen H.-Y."/>
            <person name="Kwon S.-W."/>
        </authorList>
    </citation>
    <scope>NUCLEOTIDE SEQUENCE [LARGE SCALE GENOMIC DNA]</scope>
    <source>
        <strain evidence="11 12">H21R-40</strain>
    </source>
</reference>
<evidence type="ECO:0000256" key="8">
    <source>
        <dbReference type="RuleBase" id="RU363032"/>
    </source>
</evidence>
<name>A0ABY4FLE5_9MICO</name>
<feature type="domain" description="ABC transmembrane type-1" evidence="10">
    <location>
        <begin position="71"/>
        <end position="281"/>
    </location>
</feature>